<dbReference type="EMBL" id="FNCQ01000014">
    <property type="protein sequence ID" value="SDG97411.1"/>
    <property type="molecule type" value="Genomic_DNA"/>
</dbReference>
<keyword evidence="3" id="KW-1185">Reference proteome</keyword>
<dbReference type="EMBL" id="FNIW01000021">
    <property type="protein sequence ID" value="SDO47220.1"/>
    <property type="molecule type" value="Genomic_DNA"/>
</dbReference>
<reference evidence="2 3" key="1">
    <citation type="submission" date="2016-10" db="EMBL/GenBank/DDBJ databases">
        <authorList>
            <person name="Varghese N."/>
            <person name="Submissions S."/>
        </authorList>
    </citation>
    <scope>NUCLEOTIDE SEQUENCE</scope>
    <source>
        <strain evidence="2">BP1-145</strain>
        <strain evidence="3">BP1-148</strain>
    </source>
</reference>
<evidence type="ECO:0000313" key="4">
    <source>
        <dbReference type="Proteomes" id="UP000199134"/>
    </source>
</evidence>
<organism evidence="2 4">
    <name type="scientific">Prevotella communis</name>
    <dbReference type="NCBI Taxonomy" id="2913614"/>
    <lineage>
        <taxon>Bacteria</taxon>
        <taxon>Pseudomonadati</taxon>
        <taxon>Bacteroidota</taxon>
        <taxon>Bacteroidia</taxon>
        <taxon>Bacteroidales</taxon>
        <taxon>Prevotellaceae</taxon>
        <taxon>Prevotella</taxon>
    </lineage>
</organism>
<dbReference type="OrthoDB" id="191172at2"/>
<dbReference type="Proteomes" id="UP000198779">
    <property type="component" value="Unassembled WGS sequence"/>
</dbReference>
<reference evidence="1 4" key="2">
    <citation type="submission" date="2016-10" db="EMBL/GenBank/DDBJ databases">
        <authorList>
            <person name="de Groot N.N."/>
        </authorList>
    </citation>
    <scope>NUCLEOTIDE SEQUENCE [LARGE SCALE GENOMIC DNA]</scope>
    <source>
        <strain evidence="4">BP1-145</strain>
        <strain evidence="1">BP1-148</strain>
    </source>
</reference>
<dbReference type="STRING" id="645274.SAMN04487901_11412"/>
<proteinExistence type="predicted"/>
<accession>A0A1G7YLM5</accession>
<dbReference type="Proteomes" id="UP000199134">
    <property type="component" value="Unassembled WGS sequence"/>
</dbReference>
<accession>A0A1H0JUI5</accession>
<gene>
    <name evidence="2" type="ORF">SAMN04487900_12168</name>
    <name evidence="1" type="ORF">SAMN04487901_11412</name>
</gene>
<name>A0A1H0JUI5_9BACT</name>
<dbReference type="AlphaFoldDB" id="A0A1H0JUI5"/>
<protein>
    <submittedName>
        <fullName evidence="2">Transcriptional regulator, AbiEi antitoxin, Type IV TA system</fullName>
    </submittedName>
</protein>
<evidence type="ECO:0000313" key="1">
    <source>
        <dbReference type="EMBL" id="SDG97411.1"/>
    </source>
</evidence>
<sequence length="211" mass="24198">MTPFENIGNIPFDVNVLSAVFPNHKHINEKARALEKNGQIIRLKKGMYVASKMETGKELSKELIANHIYGPSYVGCEYAMRHYGLIPERVYQVTSVTTKHSRDFENAVGRFSYQNCSPEYFAVGVRIEHADGVNFLIATPEKALCDVINFSKCLNLRFMKDVETYLEEDIRFDTDALEGFDIKLLERCALASRKQSSINMLIKYIKHVRHL</sequence>
<evidence type="ECO:0000313" key="2">
    <source>
        <dbReference type="EMBL" id="SDO47220.1"/>
    </source>
</evidence>
<evidence type="ECO:0000313" key="3">
    <source>
        <dbReference type="Proteomes" id="UP000198779"/>
    </source>
</evidence>
<dbReference type="RefSeq" id="WP_091818522.1">
    <property type="nucleotide sequence ID" value="NZ_CP091791.1"/>
</dbReference>